<accession>A0A820F9R8</accession>
<gene>
    <name evidence="1" type="ORF">OTI717_LOCUS40774</name>
</gene>
<organism evidence="1 2">
    <name type="scientific">Rotaria sordida</name>
    <dbReference type="NCBI Taxonomy" id="392033"/>
    <lineage>
        <taxon>Eukaryota</taxon>
        <taxon>Metazoa</taxon>
        <taxon>Spiralia</taxon>
        <taxon>Gnathifera</taxon>
        <taxon>Rotifera</taxon>
        <taxon>Eurotatoria</taxon>
        <taxon>Bdelloidea</taxon>
        <taxon>Philodinida</taxon>
        <taxon>Philodinidae</taxon>
        <taxon>Rotaria</taxon>
    </lineage>
</organism>
<name>A0A820F9R8_9BILA</name>
<reference evidence="1" key="1">
    <citation type="submission" date="2021-02" db="EMBL/GenBank/DDBJ databases">
        <authorList>
            <person name="Nowell W R."/>
        </authorList>
    </citation>
    <scope>NUCLEOTIDE SEQUENCE</scope>
</reference>
<evidence type="ECO:0000313" key="2">
    <source>
        <dbReference type="Proteomes" id="UP000663823"/>
    </source>
</evidence>
<dbReference type="Proteomes" id="UP000663823">
    <property type="component" value="Unassembled WGS sequence"/>
</dbReference>
<dbReference type="AlphaFoldDB" id="A0A820F9R8"/>
<sequence>MKDDQNIWCHVRQVFKSYSPAFRGLKTANSVVKNNQEIAYQLANCYEKHFAEPTSDS</sequence>
<dbReference type="EMBL" id="CAJOAX010035156">
    <property type="protein sequence ID" value="CAF4261207.1"/>
    <property type="molecule type" value="Genomic_DNA"/>
</dbReference>
<feature type="non-terminal residue" evidence="1">
    <location>
        <position position="57"/>
    </location>
</feature>
<evidence type="ECO:0000313" key="1">
    <source>
        <dbReference type="EMBL" id="CAF4261207.1"/>
    </source>
</evidence>
<comment type="caution">
    <text evidence="1">The sequence shown here is derived from an EMBL/GenBank/DDBJ whole genome shotgun (WGS) entry which is preliminary data.</text>
</comment>
<protein>
    <submittedName>
        <fullName evidence="1">Uncharacterized protein</fullName>
    </submittedName>
</protein>
<feature type="non-terminal residue" evidence="1">
    <location>
        <position position="1"/>
    </location>
</feature>
<proteinExistence type="predicted"/>